<dbReference type="PROSITE" id="PS00344">
    <property type="entry name" value="GATA_ZN_FINGER_1"/>
    <property type="match status" value="1"/>
</dbReference>
<dbReference type="GO" id="GO:0000976">
    <property type="term" value="F:transcription cis-regulatory region binding"/>
    <property type="evidence" value="ECO:0000318"/>
    <property type="project" value="GO_Central"/>
</dbReference>
<dbReference type="InterPro" id="IPR013088">
    <property type="entry name" value="Znf_NHR/GATA"/>
</dbReference>
<dbReference type="AlphaFoldDB" id="A0A0K9PMW3"/>
<evidence type="ECO:0000313" key="8">
    <source>
        <dbReference type="Proteomes" id="UP000036987"/>
    </source>
</evidence>
<feature type="region of interest" description="Disordered" evidence="5">
    <location>
        <begin position="1"/>
        <end position="23"/>
    </location>
</feature>
<dbReference type="InterPro" id="IPR000679">
    <property type="entry name" value="Znf_GATA"/>
</dbReference>
<dbReference type="Pfam" id="PF00320">
    <property type="entry name" value="GATA"/>
    <property type="match status" value="1"/>
</dbReference>
<keyword evidence="1" id="KW-0479">Metal-binding</keyword>
<dbReference type="PROSITE" id="PS50114">
    <property type="entry name" value="GATA_ZN_FINGER_2"/>
    <property type="match status" value="1"/>
</dbReference>
<evidence type="ECO:0000256" key="5">
    <source>
        <dbReference type="SAM" id="MobiDB-lite"/>
    </source>
</evidence>
<accession>A0A0K9PMW3</accession>
<sequence length="262" mass="29224">MTPNRGNQYFPFPLLEEKPQQQSNNSMYRFQTFQQASSFTRPVSSQASLQPEYNQKSSDDYAEQLSYYVDGSPHLEQTKSISEDANHGSGKWVSSKMRFMRKLRNIRSNAQQQAQGDSRTNGNSRCSNINFNDTIVIRVCSDCNTTKTPLWRGGPQGPKSLCNACGIRQRKARKAMAAEALDITTTNKDKQITSKICNDHQLCSESPHKKRCSSTSSTSTTSTSKFFSSESNDDLSINLNRGSDVKEAARLLMALSSDIICG</sequence>
<dbReference type="GO" id="GO:0008270">
    <property type="term" value="F:zinc ion binding"/>
    <property type="evidence" value="ECO:0007669"/>
    <property type="project" value="UniProtKB-KW"/>
</dbReference>
<keyword evidence="3" id="KW-0862">Zinc</keyword>
<feature type="domain" description="GATA-type" evidence="6">
    <location>
        <begin position="138"/>
        <end position="170"/>
    </location>
</feature>
<gene>
    <name evidence="7" type="ORF">ZOSMA_20G00430</name>
</gene>
<dbReference type="STRING" id="29655.A0A0K9PMW3"/>
<evidence type="ECO:0000313" key="7">
    <source>
        <dbReference type="EMBL" id="KMZ69565.1"/>
    </source>
</evidence>
<dbReference type="SUPFAM" id="SSF57716">
    <property type="entry name" value="Glucocorticoid receptor-like (DNA-binding domain)"/>
    <property type="match status" value="1"/>
</dbReference>
<comment type="caution">
    <text evidence="7">The sequence shown here is derived from an EMBL/GenBank/DDBJ whole genome shotgun (WGS) entry which is preliminary data.</text>
</comment>
<evidence type="ECO:0000256" key="2">
    <source>
        <dbReference type="ARBA" id="ARBA00022771"/>
    </source>
</evidence>
<dbReference type="GO" id="GO:0005634">
    <property type="term" value="C:nucleus"/>
    <property type="evidence" value="ECO:0000318"/>
    <property type="project" value="GO_Central"/>
</dbReference>
<keyword evidence="8" id="KW-1185">Reference proteome</keyword>
<reference evidence="8" key="1">
    <citation type="journal article" date="2016" name="Nature">
        <title>The genome of the seagrass Zostera marina reveals angiosperm adaptation to the sea.</title>
        <authorList>
            <person name="Olsen J.L."/>
            <person name="Rouze P."/>
            <person name="Verhelst B."/>
            <person name="Lin Y.-C."/>
            <person name="Bayer T."/>
            <person name="Collen J."/>
            <person name="Dattolo E."/>
            <person name="De Paoli E."/>
            <person name="Dittami S."/>
            <person name="Maumus F."/>
            <person name="Michel G."/>
            <person name="Kersting A."/>
            <person name="Lauritano C."/>
            <person name="Lohaus R."/>
            <person name="Toepel M."/>
            <person name="Tonon T."/>
            <person name="Vanneste K."/>
            <person name="Amirebrahimi M."/>
            <person name="Brakel J."/>
            <person name="Bostroem C."/>
            <person name="Chovatia M."/>
            <person name="Grimwood J."/>
            <person name="Jenkins J.W."/>
            <person name="Jueterbock A."/>
            <person name="Mraz A."/>
            <person name="Stam W.T."/>
            <person name="Tice H."/>
            <person name="Bornberg-Bauer E."/>
            <person name="Green P.J."/>
            <person name="Pearson G.A."/>
            <person name="Procaccini G."/>
            <person name="Duarte C.M."/>
            <person name="Schmutz J."/>
            <person name="Reusch T.B.H."/>
            <person name="Van de Peer Y."/>
        </authorList>
    </citation>
    <scope>NUCLEOTIDE SEQUENCE [LARGE SCALE GENOMIC DNA]</scope>
    <source>
        <strain evidence="8">cv. Finnish</strain>
    </source>
</reference>
<proteinExistence type="predicted"/>
<evidence type="ECO:0000256" key="3">
    <source>
        <dbReference type="ARBA" id="ARBA00022833"/>
    </source>
</evidence>
<dbReference type="EMBL" id="LFYR01000757">
    <property type="protein sequence ID" value="KMZ69565.1"/>
    <property type="molecule type" value="Genomic_DNA"/>
</dbReference>
<dbReference type="CDD" id="cd00202">
    <property type="entry name" value="ZnF_GATA"/>
    <property type="match status" value="1"/>
</dbReference>
<evidence type="ECO:0000256" key="4">
    <source>
        <dbReference type="PROSITE-ProRule" id="PRU00094"/>
    </source>
</evidence>
<feature type="compositionally biased region" description="Low complexity" evidence="5">
    <location>
        <begin position="213"/>
        <end position="230"/>
    </location>
</feature>
<feature type="region of interest" description="Disordered" evidence="5">
    <location>
        <begin position="204"/>
        <end position="232"/>
    </location>
</feature>
<dbReference type="InterPro" id="IPR052138">
    <property type="entry name" value="GATA_ZnFinger_Domain"/>
</dbReference>
<dbReference type="Proteomes" id="UP000036987">
    <property type="component" value="Unassembled WGS sequence"/>
</dbReference>
<dbReference type="PANTHER" id="PTHR47255:SF4">
    <property type="entry name" value="GATA ZINC FINGER DOMAIN-CONTAINING PROTEIN 12"/>
    <property type="match status" value="1"/>
</dbReference>
<dbReference type="GO" id="GO:0006355">
    <property type="term" value="P:regulation of DNA-templated transcription"/>
    <property type="evidence" value="ECO:0000318"/>
    <property type="project" value="GO_Central"/>
</dbReference>
<organism evidence="7 8">
    <name type="scientific">Zostera marina</name>
    <name type="common">Eelgrass</name>
    <dbReference type="NCBI Taxonomy" id="29655"/>
    <lineage>
        <taxon>Eukaryota</taxon>
        <taxon>Viridiplantae</taxon>
        <taxon>Streptophyta</taxon>
        <taxon>Embryophyta</taxon>
        <taxon>Tracheophyta</taxon>
        <taxon>Spermatophyta</taxon>
        <taxon>Magnoliopsida</taxon>
        <taxon>Liliopsida</taxon>
        <taxon>Zosteraceae</taxon>
        <taxon>Zostera</taxon>
    </lineage>
</organism>
<dbReference type="Gene3D" id="3.30.50.10">
    <property type="entry name" value="Erythroid Transcription Factor GATA-1, subunit A"/>
    <property type="match status" value="1"/>
</dbReference>
<name>A0A0K9PMW3_ZOSMR</name>
<protein>
    <submittedName>
        <fullName evidence="7">GATA transcription factor</fullName>
    </submittedName>
</protein>
<keyword evidence="2 4" id="KW-0863">Zinc-finger</keyword>
<dbReference type="SMART" id="SM00401">
    <property type="entry name" value="ZnF_GATA"/>
    <property type="match status" value="1"/>
</dbReference>
<evidence type="ECO:0000256" key="1">
    <source>
        <dbReference type="ARBA" id="ARBA00022723"/>
    </source>
</evidence>
<evidence type="ECO:0000259" key="6">
    <source>
        <dbReference type="PROSITE" id="PS50114"/>
    </source>
</evidence>
<dbReference type="PANTHER" id="PTHR47255">
    <property type="entry name" value="GATA TRANSCRIPTION FACTOR 22-RELATED"/>
    <property type="match status" value="1"/>
</dbReference>
<dbReference type="OrthoDB" id="2162994at2759"/>